<dbReference type="SUPFAM" id="SSF90229">
    <property type="entry name" value="CCCH zinc finger"/>
    <property type="match status" value="1"/>
</dbReference>
<dbReference type="PROSITE" id="PS50103">
    <property type="entry name" value="ZF_C3H1"/>
    <property type="match status" value="4"/>
</dbReference>
<dbReference type="PROSITE" id="PS50089">
    <property type="entry name" value="ZF_RING_2"/>
    <property type="match status" value="1"/>
</dbReference>
<organism evidence="7">
    <name type="scientific">Aegilops tauschii</name>
    <name type="common">Tausch's goatgrass</name>
    <name type="synonym">Aegilops squarrosa</name>
    <dbReference type="NCBI Taxonomy" id="37682"/>
    <lineage>
        <taxon>Eukaryota</taxon>
        <taxon>Viridiplantae</taxon>
        <taxon>Streptophyta</taxon>
        <taxon>Embryophyta</taxon>
        <taxon>Tracheophyta</taxon>
        <taxon>Spermatophyta</taxon>
        <taxon>Magnoliopsida</taxon>
        <taxon>Liliopsida</taxon>
        <taxon>Poales</taxon>
        <taxon>Poaceae</taxon>
        <taxon>BOP clade</taxon>
        <taxon>Pooideae</taxon>
        <taxon>Triticodae</taxon>
        <taxon>Triticeae</taxon>
        <taxon>Triticinae</taxon>
        <taxon>Aegilops</taxon>
    </lineage>
</organism>
<keyword evidence="4" id="KW-0863">Zinc-finger</keyword>
<evidence type="ECO:0000256" key="1">
    <source>
        <dbReference type="ARBA" id="ARBA00022679"/>
    </source>
</evidence>
<keyword evidence="5" id="KW-0862">Zinc</keyword>
<dbReference type="EnsemblPlants" id="EMT21031">
    <property type="protein sequence ID" value="EMT21031"/>
    <property type="gene ID" value="F775_32051"/>
</dbReference>
<evidence type="ECO:0000256" key="2">
    <source>
        <dbReference type="ARBA" id="ARBA00022723"/>
    </source>
</evidence>
<dbReference type="Gene3D" id="4.10.1000.10">
    <property type="entry name" value="Zinc finger, CCCH-type"/>
    <property type="match status" value="1"/>
</dbReference>
<dbReference type="GO" id="GO:0008270">
    <property type="term" value="F:zinc ion binding"/>
    <property type="evidence" value="ECO:0007669"/>
    <property type="project" value="UniProtKB-KW"/>
</dbReference>
<evidence type="ECO:0000256" key="5">
    <source>
        <dbReference type="ARBA" id="ARBA00022833"/>
    </source>
</evidence>
<protein>
    <submittedName>
        <fullName evidence="7">E3 ubiquitin-protein ligase makorin</fullName>
    </submittedName>
</protein>
<dbReference type="SUPFAM" id="SSF57850">
    <property type="entry name" value="RING/U-box"/>
    <property type="match status" value="1"/>
</dbReference>
<dbReference type="SMART" id="SM00356">
    <property type="entry name" value="ZnF_C3H1"/>
    <property type="match status" value="4"/>
</dbReference>
<evidence type="ECO:0000256" key="6">
    <source>
        <dbReference type="ARBA" id="ARBA00023125"/>
    </source>
</evidence>
<dbReference type="PROSITE" id="PS00518">
    <property type="entry name" value="ZF_RING_1"/>
    <property type="match status" value="1"/>
</dbReference>
<dbReference type="GO" id="GO:0061630">
    <property type="term" value="F:ubiquitin protein ligase activity"/>
    <property type="evidence" value="ECO:0007669"/>
    <property type="project" value="InterPro"/>
</dbReference>
<dbReference type="InterPro" id="IPR001841">
    <property type="entry name" value="Znf_RING"/>
</dbReference>
<evidence type="ECO:0000256" key="4">
    <source>
        <dbReference type="ARBA" id="ARBA00022771"/>
    </source>
</evidence>
<dbReference type="GO" id="GO:0003677">
    <property type="term" value="F:DNA binding"/>
    <property type="evidence" value="ECO:0007669"/>
    <property type="project" value="UniProtKB-KW"/>
</dbReference>
<dbReference type="PANTHER" id="PTHR11224:SF46">
    <property type="entry name" value="E3 UBIQUITIN-PROTEIN LIGASE MAKORIN"/>
    <property type="match status" value="1"/>
</dbReference>
<dbReference type="Gene3D" id="3.30.40.10">
    <property type="entry name" value="Zinc/RING finger domain, C3HC4 (zinc finger)"/>
    <property type="match status" value="1"/>
</dbReference>
<dbReference type="Gene3D" id="6.10.250.3220">
    <property type="match status" value="2"/>
</dbReference>
<keyword evidence="6" id="KW-0238">DNA-binding</keyword>
<sequence length="500" mass="55786">MSNRYRVFSAPLARSGASRPMIRAGLGGFVELEESVPMKSVAILVIELALAWQSMQFQIPVLVQMQWYRAYNLTPGCNLVGENEGDGDFCRNRTGGHDFFVAFYVHQVCTFYQNGVCSYGSRCRYEHVEVSSEYTPPSTTAALAPSNSYLSWCPLCEGEIDVSNQTHKSLSVCSVHQSTWRFDDEDCIPEDGNSLSSALTAQNQALHPLAHLPICSFAAAGTCPYGKECPQMHGDPCTSCGKQCLHPYRPSEGGAHIKLCKRNNKRLETLKKSEEMECSSTWRFDDEDCIPEDGNSLSSALTAQNQALHPLAHLPICSFAAAGTCPYGKECPQMHGDPCTSCGKQCLHPYRPSEGGAHIKLCKRNNKRLETLKKSEEMECSVCLDRVLSKPTAAEKRFGLLPECDHAFCITCIRKWRSSSLTSSMDIDSTVKACPICRKVSYYVIPSATWYSSKEEKQDIIDGYKAKLKSIDCRYFDFGRDTCPFGGRCFYKQQFRMKPN</sequence>
<dbReference type="InterPro" id="IPR000571">
    <property type="entry name" value="Znf_CCCH"/>
</dbReference>
<evidence type="ECO:0000313" key="7">
    <source>
        <dbReference type="EnsemblPlants" id="EMT21031"/>
    </source>
</evidence>
<name>M8CD13_AEGTA</name>
<dbReference type="InterPro" id="IPR045072">
    <property type="entry name" value="MKRN-like"/>
</dbReference>
<evidence type="ECO:0000256" key="3">
    <source>
        <dbReference type="ARBA" id="ARBA00022737"/>
    </source>
</evidence>
<dbReference type="CDD" id="cd16521">
    <property type="entry name" value="RING-HC_MKRN"/>
    <property type="match status" value="1"/>
</dbReference>
<dbReference type="Pfam" id="PF00642">
    <property type="entry name" value="zf-CCCH"/>
    <property type="match status" value="2"/>
</dbReference>
<dbReference type="GO" id="GO:0000209">
    <property type="term" value="P:protein polyubiquitination"/>
    <property type="evidence" value="ECO:0007669"/>
    <property type="project" value="InterPro"/>
</dbReference>
<dbReference type="SMART" id="SM00184">
    <property type="entry name" value="RING"/>
    <property type="match status" value="1"/>
</dbReference>
<dbReference type="PANTHER" id="PTHR11224">
    <property type="entry name" value="MAKORIN-RELATED"/>
    <property type="match status" value="1"/>
</dbReference>
<dbReference type="InterPro" id="IPR017907">
    <property type="entry name" value="Znf_RING_CS"/>
</dbReference>
<dbReference type="AlphaFoldDB" id="M8CD13"/>
<keyword evidence="2" id="KW-0479">Metal-binding</keyword>
<dbReference type="InterPro" id="IPR013083">
    <property type="entry name" value="Znf_RING/FYVE/PHD"/>
</dbReference>
<reference evidence="7" key="1">
    <citation type="submission" date="2015-06" db="UniProtKB">
        <authorList>
            <consortium name="EnsemblPlants"/>
        </authorList>
    </citation>
    <scope>IDENTIFICATION</scope>
</reference>
<dbReference type="Pfam" id="PF18044">
    <property type="entry name" value="zf-CCCH_4"/>
    <property type="match status" value="1"/>
</dbReference>
<keyword evidence="1" id="KW-0808">Transferase</keyword>
<dbReference type="Pfam" id="PF13639">
    <property type="entry name" value="zf-RING_2"/>
    <property type="match status" value="1"/>
</dbReference>
<keyword evidence="3" id="KW-0677">Repeat</keyword>
<dbReference type="InterPro" id="IPR036855">
    <property type="entry name" value="Znf_CCCH_sf"/>
</dbReference>
<dbReference type="InterPro" id="IPR041367">
    <property type="entry name" value="Znf-CCCH_4"/>
</dbReference>
<accession>M8CD13</accession>
<proteinExistence type="predicted"/>